<name>A0A848FI67_9BURK</name>
<dbReference type="Proteomes" id="UP000574067">
    <property type="component" value="Unassembled WGS sequence"/>
</dbReference>
<dbReference type="GO" id="GO:0004803">
    <property type="term" value="F:transposase activity"/>
    <property type="evidence" value="ECO:0007669"/>
    <property type="project" value="InterPro"/>
</dbReference>
<dbReference type="EMBL" id="JABBFW010000047">
    <property type="protein sequence ID" value="NML18952.1"/>
    <property type="molecule type" value="Genomic_DNA"/>
</dbReference>
<dbReference type="InterPro" id="IPR002525">
    <property type="entry name" value="Transp_IS110-like_N"/>
</dbReference>
<dbReference type="AlphaFoldDB" id="A0A848FI67"/>
<protein>
    <submittedName>
        <fullName evidence="2">IS110 family transposase</fullName>
    </submittedName>
</protein>
<accession>A0A848FI67</accession>
<evidence type="ECO:0000313" key="2">
    <source>
        <dbReference type="EMBL" id="NML18952.1"/>
    </source>
</evidence>
<dbReference type="GO" id="GO:0006313">
    <property type="term" value="P:DNA transposition"/>
    <property type="evidence" value="ECO:0007669"/>
    <property type="project" value="InterPro"/>
</dbReference>
<dbReference type="Pfam" id="PF01548">
    <property type="entry name" value="DEDD_Tnp_IS110"/>
    <property type="match status" value="1"/>
</dbReference>
<sequence length="112" mass="12585">MAVTIAEIRKVPTFGTTVSALLELLDWLEELVLSNPAHVKNVPGRKTDVNDAMWLADLLAHGLIRASFVPPQPLQELRALARTHKQFVCERTSQLQRIEICWRTPTSRSLGT</sequence>
<comment type="caution">
    <text evidence="2">The sequence shown here is derived from an EMBL/GenBank/DDBJ whole genome shotgun (WGS) entry which is preliminary data.</text>
</comment>
<dbReference type="GO" id="GO:0003677">
    <property type="term" value="F:DNA binding"/>
    <property type="evidence" value="ECO:0007669"/>
    <property type="project" value="InterPro"/>
</dbReference>
<dbReference type="InterPro" id="IPR047650">
    <property type="entry name" value="Transpos_IS110"/>
</dbReference>
<dbReference type="PANTHER" id="PTHR33055">
    <property type="entry name" value="TRANSPOSASE FOR INSERTION SEQUENCE ELEMENT IS1111A"/>
    <property type="match status" value="1"/>
</dbReference>
<proteinExistence type="predicted"/>
<gene>
    <name evidence="2" type="ORF">HHL10_28680</name>
</gene>
<keyword evidence="3" id="KW-1185">Reference proteome</keyword>
<evidence type="ECO:0000313" key="3">
    <source>
        <dbReference type="Proteomes" id="UP000574067"/>
    </source>
</evidence>
<dbReference type="PANTHER" id="PTHR33055:SF13">
    <property type="entry name" value="TRANSPOSASE"/>
    <property type="match status" value="1"/>
</dbReference>
<organism evidence="2 3">
    <name type="scientific">Azohydromonas caseinilytica</name>
    <dbReference type="NCBI Taxonomy" id="2728836"/>
    <lineage>
        <taxon>Bacteria</taxon>
        <taxon>Pseudomonadati</taxon>
        <taxon>Pseudomonadota</taxon>
        <taxon>Betaproteobacteria</taxon>
        <taxon>Burkholderiales</taxon>
        <taxon>Sphaerotilaceae</taxon>
        <taxon>Azohydromonas</taxon>
    </lineage>
</organism>
<evidence type="ECO:0000259" key="1">
    <source>
        <dbReference type="Pfam" id="PF01548"/>
    </source>
</evidence>
<reference evidence="2 3" key="1">
    <citation type="submission" date="2020-04" db="EMBL/GenBank/DDBJ databases">
        <title>Azohydromonas sp. isolated from soil.</title>
        <authorList>
            <person name="Dahal R.H."/>
        </authorList>
    </citation>
    <scope>NUCLEOTIDE SEQUENCE [LARGE SCALE GENOMIC DNA]</scope>
    <source>
        <strain evidence="2 3">G-1-1-14</strain>
    </source>
</reference>
<feature type="domain" description="Transposase IS110-like N-terminal" evidence="1">
    <location>
        <begin position="29"/>
        <end position="99"/>
    </location>
</feature>